<dbReference type="EMBL" id="JAPWIS010000034">
    <property type="protein sequence ID" value="MCZ4589601.1"/>
    <property type="molecule type" value="Genomic_DNA"/>
</dbReference>
<reference evidence="3" key="2">
    <citation type="submission" date="2023-07" db="EMBL/GenBank/DDBJ databases">
        <title>Genomic analysis of Rhodococcus opacus VOC-14 with glycol ethers degradation activity.</title>
        <authorList>
            <person name="Narkevich D.A."/>
            <person name="Hlushen A.M."/>
            <person name="Akhremchuk A.E."/>
            <person name="Sikolenko M.A."/>
            <person name="Valentovich L.N."/>
        </authorList>
    </citation>
    <scope>NUCLEOTIDE SEQUENCE</scope>
    <source>
        <strain evidence="3">VOC-14</strain>
        <plasmid evidence="3">pRho-VOC14-C342</plasmid>
    </source>
</reference>
<feature type="transmembrane region" description="Helical" evidence="1">
    <location>
        <begin position="69"/>
        <end position="90"/>
    </location>
</feature>
<name>A0AAX3YRV9_RHOOP</name>
<evidence type="ECO:0000313" key="4">
    <source>
        <dbReference type="Proteomes" id="UP001066327"/>
    </source>
</evidence>
<keyword evidence="1" id="KW-1133">Transmembrane helix</keyword>
<organism evidence="3 5">
    <name type="scientific">Rhodococcus opacus</name>
    <name type="common">Nocardia opaca</name>
    <dbReference type="NCBI Taxonomy" id="37919"/>
    <lineage>
        <taxon>Bacteria</taxon>
        <taxon>Bacillati</taxon>
        <taxon>Actinomycetota</taxon>
        <taxon>Actinomycetes</taxon>
        <taxon>Mycobacteriales</taxon>
        <taxon>Nocardiaceae</taxon>
        <taxon>Rhodococcus</taxon>
    </lineage>
</organism>
<reference evidence="2" key="1">
    <citation type="submission" date="2022-12" db="EMBL/GenBank/DDBJ databases">
        <authorList>
            <person name="Krivoruchko A.V."/>
            <person name="Elkin A."/>
        </authorList>
    </citation>
    <scope>NUCLEOTIDE SEQUENCE</scope>
    <source>
        <strain evidence="2">IEGM 249</strain>
    </source>
</reference>
<evidence type="ECO:0000313" key="2">
    <source>
        <dbReference type="EMBL" id="MCZ4589601.1"/>
    </source>
</evidence>
<feature type="transmembrane region" description="Helical" evidence="1">
    <location>
        <begin position="31"/>
        <end position="49"/>
    </location>
</feature>
<dbReference type="Proteomes" id="UP001066327">
    <property type="component" value="Unassembled WGS sequence"/>
</dbReference>
<geneLocation type="plasmid" evidence="3 5">
    <name>pRho-VOC14-C342</name>
</geneLocation>
<evidence type="ECO:0000256" key="1">
    <source>
        <dbReference type="SAM" id="Phobius"/>
    </source>
</evidence>
<sequence>MTSPKALPHHARPFAQVREYWNAIPDRAKRAIYPATAALIFAIVWFSAAPDAAVDLVRTWQRLDVEGRTRFAVIGIGVLLFGQFLGRALVAGSSSGHVCACHRFQPSHEDQ</sequence>
<dbReference type="RefSeq" id="WP_269592570.1">
    <property type="nucleotide sequence ID" value="NZ_CP130954.1"/>
</dbReference>
<proteinExistence type="predicted"/>
<accession>A0AAX3YRV9</accession>
<keyword evidence="3" id="KW-0614">Plasmid</keyword>
<dbReference type="EMBL" id="CP130954">
    <property type="protein sequence ID" value="WLF51240.1"/>
    <property type="molecule type" value="Genomic_DNA"/>
</dbReference>
<keyword evidence="1" id="KW-0472">Membrane</keyword>
<evidence type="ECO:0000313" key="3">
    <source>
        <dbReference type="EMBL" id="WLF51240.1"/>
    </source>
</evidence>
<dbReference type="Proteomes" id="UP001231166">
    <property type="component" value="Plasmid pRho-VOC14-C342"/>
</dbReference>
<keyword evidence="1" id="KW-0812">Transmembrane</keyword>
<keyword evidence="4" id="KW-1185">Reference proteome</keyword>
<gene>
    <name evidence="2" type="ORF">O4328_39215</name>
    <name evidence="3" type="ORF">Q5707_38405</name>
</gene>
<evidence type="ECO:0000313" key="5">
    <source>
        <dbReference type="Proteomes" id="UP001231166"/>
    </source>
</evidence>
<protein>
    <submittedName>
        <fullName evidence="3">Uncharacterized protein</fullName>
    </submittedName>
</protein>
<dbReference type="AlphaFoldDB" id="A0AAX3YRV9"/>